<feature type="binding site" evidence="4">
    <location>
        <begin position="139"/>
        <end position="140"/>
    </location>
    <ligand>
        <name>phosphate</name>
        <dbReference type="ChEBI" id="CHEBI:43474"/>
    </ligand>
</feature>
<dbReference type="PANTHER" id="PTHR42679:SF2">
    <property type="entry name" value="S-METHYL-5'-THIOADENOSINE PHOSPHORYLASE"/>
    <property type="match status" value="1"/>
</dbReference>
<keyword evidence="3 4" id="KW-0660">Purine salvage</keyword>
<dbReference type="InterPro" id="IPR035994">
    <property type="entry name" value="Nucleoside_phosphorylase_sf"/>
</dbReference>
<comment type="catalytic activity">
    <reaction evidence="4">
        <text>S-methyl-5'-thioadenosine + phosphate = 5-(methylsulfanyl)-alpha-D-ribose 1-phosphate + adenine</text>
        <dbReference type="Rhea" id="RHEA:11852"/>
        <dbReference type="ChEBI" id="CHEBI:16708"/>
        <dbReference type="ChEBI" id="CHEBI:17509"/>
        <dbReference type="ChEBI" id="CHEBI:43474"/>
        <dbReference type="ChEBI" id="CHEBI:58533"/>
        <dbReference type="EC" id="2.4.2.28"/>
    </reaction>
</comment>
<evidence type="ECO:0000256" key="3">
    <source>
        <dbReference type="ARBA" id="ARBA00022726"/>
    </source>
</evidence>
<comment type="subcellular location">
    <subcellularLocation>
        <location evidence="4">Cytoplasm</location>
    </subcellularLocation>
    <subcellularLocation>
        <location evidence="4">Nucleus</location>
    </subcellularLocation>
</comment>
<feature type="domain" description="Nucleoside phosphorylase" evidence="6">
    <location>
        <begin position="91"/>
        <end position="326"/>
    </location>
</feature>
<gene>
    <name evidence="7" type="ORF">WR25_26611</name>
</gene>
<evidence type="ECO:0000256" key="5">
    <source>
        <dbReference type="SAM" id="Phobius"/>
    </source>
</evidence>
<dbReference type="GO" id="GO:0005634">
    <property type="term" value="C:nucleus"/>
    <property type="evidence" value="ECO:0007669"/>
    <property type="project" value="UniProtKB-SubCell"/>
</dbReference>
<dbReference type="HAMAP" id="MF_01963">
    <property type="entry name" value="MTAP"/>
    <property type="match status" value="1"/>
</dbReference>
<keyword evidence="5" id="KW-0812">Transmembrane</keyword>
<feature type="site" description="Important for substrate specificity" evidence="4">
    <location>
        <position position="249"/>
    </location>
</feature>
<dbReference type="Proteomes" id="UP000218231">
    <property type="component" value="Unassembled WGS sequence"/>
</dbReference>
<dbReference type="OrthoDB" id="431409at2759"/>
<dbReference type="GO" id="GO:0017061">
    <property type="term" value="F:S-methyl-5-thioadenosine phosphorylase activity"/>
    <property type="evidence" value="ECO:0007669"/>
    <property type="project" value="UniProtKB-UniRule"/>
</dbReference>
<keyword evidence="8" id="KW-1185">Reference proteome</keyword>
<keyword evidence="2 4" id="KW-0808">Transferase</keyword>
<evidence type="ECO:0000313" key="7">
    <source>
        <dbReference type="EMBL" id="PAV92865.1"/>
    </source>
</evidence>
<dbReference type="Gene3D" id="1.20.1740.10">
    <property type="entry name" value="Amino acid/polyamine transporter I"/>
    <property type="match status" value="1"/>
</dbReference>
<comment type="subunit">
    <text evidence="4">Homotrimer.</text>
</comment>
<dbReference type="InterPro" id="IPR018099">
    <property type="entry name" value="Purine_phosphorylase-2_CS"/>
</dbReference>
<keyword evidence="5" id="KW-1133">Transmembrane helix</keyword>
<proteinExistence type="inferred from homology"/>
<name>A0A2A2M3J9_9BILA</name>
<dbReference type="PANTHER" id="PTHR42679">
    <property type="entry name" value="S-METHYL-5'-THIOADENOSINE PHOSPHORYLASE"/>
    <property type="match status" value="1"/>
</dbReference>
<dbReference type="FunFam" id="3.40.50.1580:FF:000012">
    <property type="entry name" value="Probable 6-oxopurine nucleoside phosphorylase"/>
    <property type="match status" value="1"/>
</dbReference>
<feature type="site" description="Important for substrate specificity" evidence="4">
    <location>
        <position position="304"/>
    </location>
</feature>
<comment type="similarity">
    <text evidence="4">Belongs to the PNP/MTAP phosphorylase family. MTAP subfamily.</text>
</comment>
<evidence type="ECO:0000256" key="1">
    <source>
        <dbReference type="ARBA" id="ARBA00022676"/>
    </source>
</evidence>
<protein>
    <recommendedName>
        <fullName evidence="4">S-methyl-5'-thioadenosine phosphorylase</fullName>
        <ecNumber evidence="4">2.4.2.28</ecNumber>
    </recommendedName>
    <alternativeName>
        <fullName evidence="4">5'-methylthioadenosine phosphorylase</fullName>
        <shortName evidence="4">MTA phosphorylase</shortName>
        <shortName evidence="4">MTAP</shortName>
        <shortName evidence="4">MTAPase</shortName>
    </alternativeName>
</protein>
<dbReference type="EMBL" id="LIAE01005942">
    <property type="protein sequence ID" value="PAV92865.1"/>
    <property type="molecule type" value="Genomic_DNA"/>
</dbReference>
<dbReference type="Pfam" id="PF01048">
    <property type="entry name" value="PNP_UDP_1"/>
    <property type="match status" value="1"/>
</dbReference>
<reference evidence="7 8" key="1">
    <citation type="journal article" date="2017" name="Curr. Biol.">
        <title>Genome architecture and evolution of a unichromosomal asexual nematode.</title>
        <authorList>
            <person name="Fradin H."/>
            <person name="Zegar C."/>
            <person name="Gutwein M."/>
            <person name="Lucas J."/>
            <person name="Kovtun M."/>
            <person name="Corcoran D."/>
            <person name="Baugh L.R."/>
            <person name="Kiontke K."/>
            <person name="Gunsalus K."/>
            <person name="Fitch D.H."/>
            <person name="Piano F."/>
        </authorList>
    </citation>
    <scope>NUCLEOTIDE SEQUENCE [LARGE SCALE GENOMIC DNA]</scope>
    <source>
        <strain evidence="7">PF1309</strain>
    </source>
</reference>
<dbReference type="Gene3D" id="3.40.50.1580">
    <property type="entry name" value="Nucleoside phosphorylase domain"/>
    <property type="match status" value="1"/>
</dbReference>
<feature type="transmembrane region" description="Helical" evidence="5">
    <location>
        <begin position="53"/>
        <end position="72"/>
    </location>
</feature>
<dbReference type="GO" id="GO:0019509">
    <property type="term" value="P:L-methionine salvage from methylthioadenosine"/>
    <property type="evidence" value="ECO:0007669"/>
    <property type="project" value="UniProtKB-UniRule"/>
</dbReference>
<dbReference type="STRING" id="2018661.A0A2A2M3J9"/>
<evidence type="ECO:0000313" key="8">
    <source>
        <dbReference type="Proteomes" id="UP000218231"/>
    </source>
</evidence>
<evidence type="ECO:0000256" key="4">
    <source>
        <dbReference type="HAMAP-Rule" id="MF_03155"/>
    </source>
</evidence>
<keyword evidence="5" id="KW-0472">Membrane</keyword>
<dbReference type="CDD" id="cd09010">
    <property type="entry name" value="MTAP_SsMTAPII_like_MTIP"/>
    <property type="match status" value="1"/>
</dbReference>
<comment type="caution">
    <text evidence="7">The sequence shown here is derived from an EMBL/GenBank/DDBJ whole genome shotgun (WGS) entry which is preliminary data.</text>
</comment>
<keyword evidence="4" id="KW-0539">Nucleus</keyword>
<dbReference type="GO" id="GO:0006166">
    <property type="term" value="P:purine ribonucleoside salvage"/>
    <property type="evidence" value="ECO:0007669"/>
    <property type="project" value="UniProtKB-KW"/>
</dbReference>
<dbReference type="SUPFAM" id="SSF53167">
    <property type="entry name" value="Purine and uridine phosphorylases"/>
    <property type="match status" value="1"/>
</dbReference>
<feature type="binding site" evidence="4">
    <location>
        <position position="97"/>
    </location>
    <ligand>
        <name>phosphate</name>
        <dbReference type="ChEBI" id="CHEBI:43474"/>
    </ligand>
</feature>
<dbReference type="UniPathway" id="UPA00904">
    <property type="reaction ID" value="UER00873"/>
</dbReference>
<comment type="function">
    <text evidence="4">Catalyzes the reversible phosphorylation of S-methyl-5'-thioadenosine (MTA) to adenine and 5-methylthioribose-1-phosphate. Involved in the breakdown of MTA, a major by-product of polyamine biosynthesis. Responsible for the first step in the methionine salvage pathway after MTA has been generated from S-adenosylmethionine. Has broad substrate specificity with 6-aminopurine nucleosides as preferred substrates.</text>
</comment>
<sequence>MTAVFVAAIAGLAPLDVIASLANAGTLCAFVAVAACVLVLRRRDPAARRPFRTPLAWVVAPLAILGCCYLFTSLQVVTQIAFLDRVSGWHIGIIGGSGLYDVAGIEDGRWVEVATPWGPPSDAIFTGRVGAARVSFLPRHGRGHRISPDALNARANIDALKRLGVTDVLAVSSVGSLVEERPPGSFTIVDQFIDRTKGRVSSFFGTGCVAHVSMADPVCPRLSALVADAAGEGVDRGGTYLAMEGPQFSTRAESLLYRQWGCHVIGMTAMPEAKLAREAELPYALVGMVTDYDCWREDEAAVDVTQVLAQLSANAAKARSMVLALLRGLPAERAASPIDTCLDAAIITAKGARDPALVAKLDAVAGRALA</sequence>
<feature type="binding site" evidence="4">
    <location>
        <position position="268"/>
    </location>
    <ligand>
        <name>phosphate</name>
        <dbReference type="ChEBI" id="CHEBI:43474"/>
    </ligand>
</feature>
<dbReference type="GO" id="GO:0005829">
    <property type="term" value="C:cytosol"/>
    <property type="evidence" value="ECO:0007669"/>
    <property type="project" value="TreeGrafter"/>
</dbReference>
<evidence type="ECO:0000259" key="6">
    <source>
        <dbReference type="Pfam" id="PF01048"/>
    </source>
</evidence>
<comment type="pathway">
    <text evidence="4">Amino-acid biosynthesis; L-methionine biosynthesis via salvage pathway; S-methyl-5-thio-alpha-D-ribose 1-phosphate from S-methyl-5'-thioadenosine (phosphorylase route): step 1/1.</text>
</comment>
<dbReference type="AlphaFoldDB" id="A0A2A2M3J9"/>
<comment type="caution">
    <text evidence="4">Lacks conserved residue(s) required for the propagation of feature annotation.</text>
</comment>
<dbReference type="InterPro" id="IPR010044">
    <property type="entry name" value="MTAP"/>
</dbReference>
<dbReference type="EC" id="2.4.2.28" evidence="4"/>
<feature type="transmembrane region" description="Helical" evidence="5">
    <location>
        <begin position="24"/>
        <end position="41"/>
    </location>
</feature>
<organism evidence="7 8">
    <name type="scientific">Diploscapter pachys</name>
    <dbReference type="NCBI Taxonomy" id="2018661"/>
    <lineage>
        <taxon>Eukaryota</taxon>
        <taxon>Metazoa</taxon>
        <taxon>Ecdysozoa</taxon>
        <taxon>Nematoda</taxon>
        <taxon>Chromadorea</taxon>
        <taxon>Rhabditida</taxon>
        <taxon>Rhabditina</taxon>
        <taxon>Rhabditomorpha</taxon>
        <taxon>Rhabditoidea</taxon>
        <taxon>Rhabditidae</taxon>
        <taxon>Diploscapter</taxon>
    </lineage>
</organism>
<dbReference type="InterPro" id="IPR000845">
    <property type="entry name" value="Nucleoside_phosphorylase_d"/>
</dbReference>
<feature type="binding site" evidence="4">
    <location>
        <begin position="291"/>
        <end position="293"/>
    </location>
    <ligand>
        <name>substrate</name>
    </ligand>
</feature>
<accession>A0A2A2M3J9</accession>
<keyword evidence="4" id="KW-0963">Cytoplasm</keyword>
<feature type="binding site" evidence="4">
    <location>
        <position position="267"/>
    </location>
    <ligand>
        <name>substrate</name>
    </ligand>
</feature>
<keyword evidence="1 4" id="KW-0328">Glycosyltransferase</keyword>
<dbReference type="PROSITE" id="PS01240">
    <property type="entry name" value="PNP_MTAP_2"/>
    <property type="match status" value="1"/>
</dbReference>
<evidence type="ECO:0000256" key="2">
    <source>
        <dbReference type="ARBA" id="ARBA00022679"/>
    </source>
</evidence>
<dbReference type="NCBIfam" id="TIGR01694">
    <property type="entry name" value="MTAP"/>
    <property type="match status" value="1"/>
</dbReference>